<evidence type="ECO:0000256" key="1">
    <source>
        <dbReference type="SAM" id="MobiDB-lite"/>
    </source>
</evidence>
<evidence type="ECO:0000313" key="4">
    <source>
        <dbReference type="Proteomes" id="UP001595530"/>
    </source>
</evidence>
<reference evidence="3" key="3">
    <citation type="submission" date="2024-09" db="EMBL/GenBank/DDBJ databases">
        <authorList>
            <person name="Sun Q."/>
            <person name="Mori K."/>
        </authorList>
    </citation>
    <scope>NUCLEOTIDE SEQUENCE</scope>
    <source>
        <strain evidence="3">KCTC 42986</strain>
    </source>
</reference>
<reference evidence="3" key="1">
    <citation type="journal article" date="2014" name="Int. J. Syst. Evol. Microbiol.">
        <title>Complete genome of a new Firmicutes species belonging to the dominant human colonic microbiota ('Ruminococcus bicirculans') reveals two chromosomes and a selective capacity to utilize plant glucans.</title>
        <authorList>
            <consortium name="NISC Comparative Sequencing Program"/>
            <person name="Wegmann U."/>
            <person name="Louis P."/>
            <person name="Goesmann A."/>
            <person name="Henrissat B."/>
            <person name="Duncan S.H."/>
            <person name="Flint H.J."/>
        </authorList>
    </citation>
    <scope>NUCLEOTIDE SEQUENCE</scope>
    <source>
        <strain evidence="3">KCTC 42986</strain>
    </source>
</reference>
<feature type="non-terminal residue" evidence="3">
    <location>
        <position position="1"/>
    </location>
</feature>
<reference evidence="4" key="2">
    <citation type="journal article" date="2019" name="Int. J. Syst. Evol. Microbiol.">
        <title>The Global Catalogue of Microorganisms (GCM) 10K type strain sequencing project: providing services to taxonomists for standard genome sequencing and annotation.</title>
        <authorList>
            <consortium name="The Broad Institute Genomics Platform"/>
            <consortium name="The Broad Institute Genome Sequencing Center for Infectious Disease"/>
            <person name="Wu L."/>
            <person name="Ma J."/>
        </authorList>
    </citation>
    <scope>NUCLEOTIDE SEQUENCE [LARGE SCALE GENOMIC DNA]</scope>
    <source>
        <strain evidence="4">KCTC 42986</strain>
    </source>
</reference>
<keyword evidence="4" id="KW-1185">Reference proteome</keyword>
<gene>
    <name evidence="2" type="ORF">ACFOFO_12475</name>
    <name evidence="3" type="ORF">ACFOFO_13190</name>
</gene>
<protein>
    <submittedName>
        <fullName evidence="3">MCE family protein</fullName>
    </submittedName>
</protein>
<evidence type="ECO:0000313" key="2">
    <source>
        <dbReference type="EMBL" id="MFC3108767.1"/>
    </source>
</evidence>
<organism evidence="3 4">
    <name type="scientific">Undibacterium arcticum</name>
    <dbReference type="NCBI Taxonomy" id="1762892"/>
    <lineage>
        <taxon>Bacteria</taxon>
        <taxon>Pseudomonadati</taxon>
        <taxon>Pseudomonadota</taxon>
        <taxon>Betaproteobacteria</taxon>
        <taxon>Burkholderiales</taxon>
        <taxon>Oxalobacteraceae</taxon>
        <taxon>Undibacterium</taxon>
    </lineage>
</organism>
<dbReference type="EMBL" id="JBHRTP010000039">
    <property type="protein sequence ID" value="MFC3108905.1"/>
    <property type="molecule type" value="Genomic_DNA"/>
</dbReference>
<proteinExistence type="predicted"/>
<accession>A0ABV7F1V5</accession>
<feature type="region of interest" description="Disordered" evidence="1">
    <location>
        <begin position="46"/>
        <end position="66"/>
    </location>
</feature>
<sequence>VGQTSQALKDSLPQLHGMINDFSRSSHVLDRVLSDVQQQPQSLLFGRTPGLPGPGEHGFVAPPDAH</sequence>
<evidence type="ECO:0000313" key="3">
    <source>
        <dbReference type="EMBL" id="MFC3108905.1"/>
    </source>
</evidence>
<comment type="caution">
    <text evidence="3">The sequence shown here is derived from an EMBL/GenBank/DDBJ whole genome shotgun (WGS) entry which is preliminary data.</text>
</comment>
<dbReference type="EMBL" id="JBHRTP010000038">
    <property type="protein sequence ID" value="MFC3108767.1"/>
    <property type="molecule type" value="Genomic_DNA"/>
</dbReference>
<dbReference type="Proteomes" id="UP001595530">
    <property type="component" value="Unassembled WGS sequence"/>
</dbReference>
<name>A0ABV7F1V5_9BURK</name>